<reference evidence="1" key="1">
    <citation type="journal article" date="2015" name="Nature">
        <title>Complex archaea that bridge the gap between prokaryotes and eukaryotes.</title>
        <authorList>
            <person name="Spang A."/>
            <person name="Saw J.H."/>
            <person name="Jorgensen S.L."/>
            <person name="Zaremba-Niedzwiedzka K."/>
            <person name="Martijn J."/>
            <person name="Lind A.E."/>
            <person name="van Eijk R."/>
            <person name="Schleper C."/>
            <person name="Guy L."/>
            <person name="Ettema T.J."/>
        </authorList>
    </citation>
    <scope>NUCLEOTIDE SEQUENCE</scope>
</reference>
<evidence type="ECO:0000313" key="1">
    <source>
        <dbReference type="EMBL" id="KKL63527.1"/>
    </source>
</evidence>
<dbReference type="AlphaFoldDB" id="A0A0F9GJZ8"/>
<protein>
    <submittedName>
        <fullName evidence="1">Uncharacterized protein</fullName>
    </submittedName>
</protein>
<gene>
    <name evidence="1" type="ORF">LCGC14_2174230</name>
</gene>
<comment type="caution">
    <text evidence="1">The sequence shown here is derived from an EMBL/GenBank/DDBJ whole genome shotgun (WGS) entry which is preliminary data.</text>
</comment>
<dbReference type="EMBL" id="LAZR01028137">
    <property type="protein sequence ID" value="KKL63527.1"/>
    <property type="molecule type" value="Genomic_DNA"/>
</dbReference>
<sequence>MQMDKINVGSLVDAKMTRGREQIQSFDPRGEFYAEHWRDGKLLSRQKFPNGITDEGKAKIFDLYFDEDDTTVPQDAYIGLINWPGSTPTLLAADTYTTHAGWTEFTAYKVAADGTKRAEWDADASTGAGTVSISNASPATFDFDANGDVYGIFVVTGLTAEIELQSNVTAGNILWAHGGLATEIAVVSGDQLKITYTVNA</sequence>
<organism evidence="1">
    <name type="scientific">marine sediment metagenome</name>
    <dbReference type="NCBI Taxonomy" id="412755"/>
    <lineage>
        <taxon>unclassified sequences</taxon>
        <taxon>metagenomes</taxon>
        <taxon>ecological metagenomes</taxon>
    </lineage>
</organism>
<accession>A0A0F9GJZ8</accession>
<name>A0A0F9GJZ8_9ZZZZ</name>
<proteinExistence type="predicted"/>